<dbReference type="Pfam" id="PF04326">
    <property type="entry name" value="SLFN_AlbA_2"/>
    <property type="match status" value="1"/>
</dbReference>
<comment type="caution">
    <text evidence="2">The sequence shown here is derived from an EMBL/GenBank/DDBJ whole genome shotgun (WGS) entry which is preliminary data.</text>
</comment>
<proteinExistence type="predicted"/>
<evidence type="ECO:0000313" key="3">
    <source>
        <dbReference type="Proteomes" id="UP000792457"/>
    </source>
</evidence>
<dbReference type="InterPro" id="IPR029684">
    <property type="entry name" value="Schlafen"/>
</dbReference>
<name>A0A8K0KLV3_LADFU</name>
<keyword evidence="3" id="KW-1185">Reference proteome</keyword>
<evidence type="ECO:0000259" key="1">
    <source>
        <dbReference type="Pfam" id="PF04326"/>
    </source>
</evidence>
<dbReference type="PANTHER" id="PTHR12155">
    <property type="entry name" value="SCHLAFEN"/>
    <property type="match status" value="1"/>
</dbReference>
<dbReference type="EMBL" id="KZ309174">
    <property type="protein sequence ID" value="KAG8237467.1"/>
    <property type="molecule type" value="Genomic_DNA"/>
</dbReference>
<sequence length="334" mass="38720">METNFLDEKKRARYYVKGSVMEVEEDRTHEFKGHRNIAVEEIPPWCVDIKDKNRKTRSAISRNICGFINSELGGTIYLGVLDNGEIEGIPLTLYQQDHVKLSLSNTLQRFRPPFPKHLYSINFVPCLDKKDIIFQHIAKSPSSSKSKSEAKNGNETNTKEGFVSGGWDWEVEQKEQIILPKMLQLKEDSLRRRPHILQTYKYCWCDDDSYGRNCHGHTSTSYVVEIIIKPPSPRDPEIRKYLIPSTELHIKPIFQAEDGSIYIRRQATLIRRSLNDVVTEAVEEVQLQYLPTLKKAEIEYRKLQSLVEAMEVKESLERMLLENKGESVNDHNDP</sequence>
<accession>A0A8K0KLV3</accession>
<gene>
    <name evidence="2" type="ORF">J437_LFUL015686</name>
</gene>
<reference evidence="2" key="2">
    <citation type="submission" date="2017-10" db="EMBL/GenBank/DDBJ databases">
        <title>Ladona fulva Genome sequencing and assembly.</title>
        <authorList>
            <person name="Murali S."/>
            <person name="Richards S."/>
            <person name="Bandaranaike D."/>
            <person name="Bellair M."/>
            <person name="Blankenburg K."/>
            <person name="Chao H."/>
            <person name="Dinh H."/>
            <person name="Doddapaneni H."/>
            <person name="Dugan-Rocha S."/>
            <person name="Elkadiri S."/>
            <person name="Gnanaolivu R."/>
            <person name="Hernandez B."/>
            <person name="Skinner E."/>
            <person name="Javaid M."/>
            <person name="Lee S."/>
            <person name="Li M."/>
            <person name="Ming W."/>
            <person name="Munidasa M."/>
            <person name="Muniz J."/>
            <person name="Nguyen L."/>
            <person name="Hughes D."/>
            <person name="Osuji N."/>
            <person name="Pu L.-L."/>
            <person name="Puazo M."/>
            <person name="Qu C."/>
            <person name="Quiroz J."/>
            <person name="Raj R."/>
            <person name="Weissenberger G."/>
            <person name="Xin Y."/>
            <person name="Zou X."/>
            <person name="Han Y."/>
            <person name="Worley K."/>
            <person name="Muzny D."/>
            <person name="Gibbs R."/>
        </authorList>
    </citation>
    <scope>NUCLEOTIDE SEQUENCE</scope>
    <source>
        <strain evidence="2">Sampled in the wild</strain>
    </source>
</reference>
<dbReference type="InterPro" id="IPR007421">
    <property type="entry name" value="Schlafen_AlbA_2_dom"/>
</dbReference>
<dbReference type="AlphaFoldDB" id="A0A8K0KLV3"/>
<reference evidence="2" key="1">
    <citation type="submission" date="2013-04" db="EMBL/GenBank/DDBJ databases">
        <authorList>
            <person name="Qu J."/>
            <person name="Murali S.C."/>
            <person name="Bandaranaike D."/>
            <person name="Bellair M."/>
            <person name="Blankenburg K."/>
            <person name="Chao H."/>
            <person name="Dinh H."/>
            <person name="Doddapaneni H."/>
            <person name="Downs B."/>
            <person name="Dugan-Rocha S."/>
            <person name="Elkadiri S."/>
            <person name="Gnanaolivu R.D."/>
            <person name="Hernandez B."/>
            <person name="Javaid M."/>
            <person name="Jayaseelan J.C."/>
            <person name="Lee S."/>
            <person name="Li M."/>
            <person name="Ming W."/>
            <person name="Munidasa M."/>
            <person name="Muniz J."/>
            <person name="Nguyen L."/>
            <person name="Ongeri F."/>
            <person name="Osuji N."/>
            <person name="Pu L.-L."/>
            <person name="Puazo M."/>
            <person name="Qu C."/>
            <person name="Quiroz J."/>
            <person name="Raj R."/>
            <person name="Weissenberger G."/>
            <person name="Xin Y."/>
            <person name="Zou X."/>
            <person name="Han Y."/>
            <person name="Richards S."/>
            <person name="Worley K."/>
            <person name="Muzny D."/>
            <person name="Gibbs R."/>
        </authorList>
    </citation>
    <scope>NUCLEOTIDE SEQUENCE</scope>
    <source>
        <strain evidence="2">Sampled in the wild</strain>
    </source>
</reference>
<dbReference type="OrthoDB" id="10259112at2759"/>
<dbReference type="PANTHER" id="PTHR12155:SF41">
    <property type="entry name" value="SCHLAFEN ALBA-2 DOMAIN-CONTAINING PROTEIN"/>
    <property type="match status" value="1"/>
</dbReference>
<protein>
    <recommendedName>
        <fullName evidence="1">Schlafen AlbA-2 domain-containing protein</fullName>
    </recommendedName>
</protein>
<feature type="domain" description="Schlafen AlbA-2" evidence="1">
    <location>
        <begin position="50"/>
        <end position="144"/>
    </location>
</feature>
<dbReference type="InterPro" id="IPR038461">
    <property type="entry name" value="Schlafen_AlbA_2_dom_sf"/>
</dbReference>
<dbReference type="Proteomes" id="UP000792457">
    <property type="component" value="Unassembled WGS sequence"/>
</dbReference>
<dbReference type="Gene3D" id="3.30.950.30">
    <property type="entry name" value="Schlafen, AAA domain"/>
    <property type="match status" value="1"/>
</dbReference>
<organism evidence="2 3">
    <name type="scientific">Ladona fulva</name>
    <name type="common">Scarce chaser dragonfly</name>
    <name type="synonym">Libellula fulva</name>
    <dbReference type="NCBI Taxonomy" id="123851"/>
    <lineage>
        <taxon>Eukaryota</taxon>
        <taxon>Metazoa</taxon>
        <taxon>Ecdysozoa</taxon>
        <taxon>Arthropoda</taxon>
        <taxon>Hexapoda</taxon>
        <taxon>Insecta</taxon>
        <taxon>Pterygota</taxon>
        <taxon>Palaeoptera</taxon>
        <taxon>Odonata</taxon>
        <taxon>Epiprocta</taxon>
        <taxon>Anisoptera</taxon>
        <taxon>Libelluloidea</taxon>
        <taxon>Libellulidae</taxon>
        <taxon>Ladona</taxon>
    </lineage>
</organism>
<evidence type="ECO:0000313" key="2">
    <source>
        <dbReference type="EMBL" id="KAG8237467.1"/>
    </source>
</evidence>